<proteinExistence type="predicted"/>
<sequence>MDWVTCAQSATCTGIARRPYDRCLAHLPQDEVTVALAGMEPGRLLDLRGTTLSGDLLRRVVEATRSRPGRARLDRARFTGDVRLAGVTFAGDVSLDGARFERLASFFGARFEGNLSLASVRFARELSFHGVPVRGHVSLDGAVMSRDALFSQAVFGHGLSCESARFEGYATFDGASLGEAASFRGARFGRTLSFRKVSGSAGFDAARFAADAYLSATGRFSAARARADGALDLAVRGCGVDLRRLVVAGTTTVRLTDSQADLEGAVLHGAATVTGRGASTLTSLCEVDAASLALHGLDLSACRFAGLAHPAGVRLEECTFALTGHGMRVSVSLPMLRWLSRSRFSRDRSSRDRFSRDGSSRDGFSNRLSRRPNAATQPLE</sequence>
<feature type="region of interest" description="Disordered" evidence="1">
    <location>
        <begin position="349"/>
        <end position="380"/>
    </location>
</feature>
<protein>
    <submittedName>
        <fullName evidence="2">Pentapeptide repeat-containing protein</fullName>
    </submittedName>
</protein>
<name>A0ABT4S5S8_9ACTN</name>
<dbReference type="Pfam" id="PF13576">
    <property type="entry name" value="Pentapeptide_3"/>
    <property type="match status" value="1"/>
</dbReference>
<organism evidence="2 3">
    <name type="scientific">Nonomuraea corallina</name>
    <dbReference type="NCBI Taxonomy" id="2989783"/>
    <lineage>
        <taxon>Bacteria</taxon>
        <taxon>Bacillati</taxon>
        <taxon>Actinomycetota</taxon>
        <taxon>Actinomycetes</taxon>
        <taxon>Streptosporangiales</taxon>
        <taxon>Streptosporangiaceae</taxon>
        <taxon>Nonomuraea</taxon>
    </lineage>
</organism>
<keyword evidence="3" id="KW-1185">Reference proteome</keyword>
<dbReference type="Proteomes" id="UP001144036">
    <property type="component" value="Unassembled WGS sequence"/>
</dbReference>
<evidence type="ECO:0000313" key="3">
    <source>
        <dbReference type="Proteomes" id="UP001144036"/>
    </source>
</evidence>
<feature type="compositionally biased region" description="Basic and acidic residues" evidence="1">
    <location>
        <begin position="349"/>
        <end position="360"/>
    </location>
</feature>
<dbReference type="RefSeq" id="WP_270153332.1">
    <property type="nucleotide sequence ID" value="NZ_JAPNNL010000009.1"/>
</dbReference>
<reference evidence="2" key="1">
    <citation type="submission" date="2022-11" db="EMBL/GenBank/DDBJ databases">
        <title>Nonomuraea corallina sp. nov., a new species of the genus Nonomuraea isolated from sea side sediment in Thai sea.</title>
        <authorList>
            <person name="Ngamcharungchit C."/>
            <person name="Matsumoto A."/>
            <person name="Suriyachadkun C."/>
            <person name="Panbangred W."/>
            <person name="Inahashi Y."/>
            <person name="Intra B."/>
        </authorList>
    </citation>
    <scope>NUCLEOTIDE SEQUENCE</scope>
    <source>
        <strain evidence="2">MCN248</strain>
    </source>
</reference>
<evidence type="ECO:0000256" key="1">
    <source>
        <dbReference type="SAM" id="MobiDB-lite"/>
    </source>
</evidence>
<gene>
    <name evidence="2" type="ORF">OUY22_03945</name>
</gene>
<dbReference type="EMBL" id="JAPNNL010000009">
    <property type="protein sequence ID" value="MDA0632557.1"/>
    <property type="molecule type" value="Genomic_DNA"/>
</dbReference>
<dbReference type="InterPro" id="IPR001646">
    <property type="entry name" value="5peptide_repeat"/>
</dbReference>
<accession>A0ABT4S5S8</accession>
<evidence type="ECO:0000313" key="2">
    <source>
        <dbReference type="EMBL" id="MDA0632557.1"/>
    </source>
</evidence>
<comment type="caution">
    <text evidence="2">The sequence shown here is derived from an EMBL/GenBank/DDBJ whole genome shotgun (WGS) entry which is preliminary data.</text>
</comment>